<evidence type="ECO:0000313" key="3">
    <source>
        <dbReference type="EnsemblPlants" id="Pp3c3_21718V3.1"/>
    </source>
</evidence>
<organism evidence="2">
    <name type="scientific">Physcomitrium patens</name>
    <name type="common">Spreading-leaved earth moss</name>
    <name type="synonym">Physcomitrella patens</name>
    <dbReference type="NCBI Taxonomy" id="3218"/>
    <lineage>
        <taxon>Eukaryota</taxon>
        <taxon>Viridiplantae</taxon>
        <taxon>Streptophyta</taxon>
        <taxon>Embryophyta</taxon>
        <taxon>Bryophyta</taxon>
        <taxon>Bryophytina</taxon>
        <taxon>Bryopsida</taxon>
        <taxon>Funariidae</taxon>
        <taxon>Funariales</taxon>
        <taxon>Funariaceae</taxon>
        <taxon>Physcomitrium</taxon>
    </lineage>
</organism>
<dbReference type="EMBL" id="ABEU02000003">
    <property type="protein sequence ID" value="PNR57776.1"/>
    <property type="molecule type" value="Genomic_DNA"/>
</dbReference>
<dbReference type="Proteomes" id="UP000006727">
    <property type="component" value="Chromosome 3"/>
</dbReference>
<name>A0A2K1KVK2_PHYPA</name>
<accession>A0A2K1KVK2</accession>
<dbReference type="AlphaFoldDB" id="A0A2K1KVK2"/>
<sequence>MLADTIFTHLPSPSSSPAILTILSPIHATKARPHLDHHSTLLSSTSPETRPLSQSLLPPTKAYQPNPPSQRQQVSNTSHAAPHNPIQPRPSTTTRQTHSPRTMPIQSRFSLYFKAAGRGEGRGAVSRHGEQQHNDGGGERIPRQGRHHPFSFICPPLGLPWPWSCLPTPSLPIPPRLLWVLRLVRLVGSSRSRFRHASCLRLDCRNHCPVPSLDLHQPTTNTNTTNTTSLTRRRKNRYHHSPPFSTILIFIIKAVHTIAIPSAIITVCLSGEGGERHGVLQIPMPGRDHLPTDGGDGVDGCVDGCLVLNSVLLFADRNALPSWAFAFSWRTRH</sequence>
<evidence type="ECO:0000256" key="1">
    <source>
        <dbReference type="SAM" id="MobiDB-lite"/>
    </source>
</evidence>
<protein>
    <submittedName>
        <fullName evidence="2 3">Uncharacterized protein</fullName>
    </submittedName>
</protein>
<proteinExistence type="predicted"/>
<evidence type="ECO:0000313" key="4">
    <source>
        <dbReference type="Proteomes" id="UP000006727"/>
    </source>
</evidence>
<feature type="compositionally biased region" description="Polar residues" evidence="1">
    <location>
        <begin position="89"/>
        <end position="106"/>
    </location>
</feature>
<dbReference type="Gramene" id="Pp3c3_21718V3.1">
    <property type="protein sequence ID" value="Pp3c3_21718V3.1"/>
    <property type="gene ID" value="Pp3c3_21718"/>
</dbReference>
<feature type="compositionally biased region" description="Low complexity" evidence="1">
    <location>
        <begin position="40"/>
        <end position="53"/>
    </location>
</feature>
<keyword evidence="4" id="KW-1185">Reference proteome</keyword>
<feature type="compositionally biased region" description="Polar residues" evidence="1">
    <location>
        <begin position="69"/>
        <end position="79"/>
    </location>
</feature>
<reference evidence="3" key="3">
    <citation type="submission" date="2020-12" db="UniProtKB">
        <authorList>
            <consortium name="EnsemblPlants"/>
        </authorList>
    </citation>
    <scope>IDENTIFICATION</scope>
</reference>
<feature type="region of interest" description="Disordered" evidence="1">
    <location>
        <begin position="38"/>
        <end position="106"/>
    </location>
</feature>
<reference evidence="2 4" key="2">
    <citation type="journal article" date="2018" name="Plant J.">
        <title>The Physcomitrella patens chromosome-scale assembly reveals moss genome structure and evolution.</title>
        <authorList>
            <person name="Lang D."/>
            <person name="Ullrich K.K."/>
            <person name="Murat F."/>
            <person name="Fuchs J."/>
            <person name="Jenkins J."/>
            <person name="Haas F.B."/>
            <person name="Piednoel M."/>
            <person name="Gundlach H."/>
            <person name="Van Bel M."/>
            <person name="Meyberg R."/>
            <person name="Vives C."/>
            <person name="Morata J."/>
            <person name="Symeonidi A."/>
            <person name="Hiss M."/>
            <person name="Muchero W."/>
            <person name="Kamisugi Y."/>
            <person name="Saleh O."/>
            <person name="Blanc G."/>
            <person name="Decker E.L."/>
            <person name="van Gessel N."/>
            <person name="Grimwood J."/>
            <person name="Hayes R.D."/>
            <person name="Graham S.W."/>
            <person name="Gunter L.E."/>
            <person name="McDaniel S.F."/>
            <person name="Hoernstein S.N.W."/>
            <person name="Larsson A."/>
            <person name="Li F.W."/>
            <person name="Perroud P.F."/>
            <person name="Phillips J."/>
            <person name="Ranjan P."/>
            <person name="Rokshar D.S."/>
            <person name="Rothfels C.J."/>
            <person name="Schneider L."/>
            <person name="Shu S."/>
            <person name="Stevenson D.W."/>
            <person name="Thummler F."/>
            <person name="Tillich M."/>
            <person name="Villarreal Aguilar J.C."/>
            <person name="Widiez T."/>
            <person name="Wong G.K."/>
            <person name="Wymore A."/>
            <person name="Zhang Y."/>
            <person name="Zimmer A.D."/>
            <person name="Quatrano R.S."/>
            <person name="Mayer K.F.X."/>
            <person name="Goodstein D."/>
            <person name="Casacuberta J.M."/>
            <person name="Vandepoele K."/>
            <person name="Reski R."/>
            <person name="Cuming A.C."/>
            <person name="Tuskan G.A."/>
            <person name="Maumus F."/>
            <person name="Salse J."/>
            <person name="Schmutz J."/>
            <person name="Rensing S.A."/>
        </authorList>
    </citation>
    <scope>NUCLEOTIDE SEQUENCE [LARGE SCALE GENOMIC DNA]</scope>
    <source>
        <strain evidence="3 4">cv. Gransden 2004</strain>
    </source>
</reference>
<feature type="region of interest" description="Disordered" evidence="1">
    <location>
        <begin position="215"/>
        <end position="235"/>
    </location>
</feature>
<feature type="region of interest" description="Disordered" evidence="1">
    <location>
        <begin position="119"/>
        <end position="143"/>
    </location>
</feature>
<dbReference type="InParanoid" id="A0A2K1KVK2"/>
<feature type="compositionally biased region" description="Low complexity" evidence="1">
    <location>
        <begin position="219"/>
        <end position="230"/>
    </location>
</feature>
<reference evidence="2 4" key="1">
    <citation type="journal article" date="2008" name="Science">
        <title>The Physcomitrella genome reveals evolutionary insights into the conquest of land by plants.</title>
        <authorList>
            <person name="Rensing S."/>
            <person name="Lang D."/>
            <person name="Zimmer A."/>
            <person name="Terry A."/>
            <person name="Salamov A."/>
            <person name="Shapiro H."/>
            <person name="Nishiyama T."/>
            <person name="Perroud P.-F."/>
            <person name="Lindquist E."/>
            <person name="Kamisugi Y."/>
            <person name="Tanahashi T."/>
            <person name="Sakakibara K."/>
            <person name="Fujita T."/>
            <person name="Oishi K."/>
            <person name="Shin-I T."/>
            <person name="Kuroki Y."/>
            <person name="Toyoda A."/>
            <person name="Suzuki Y."/>
            <person name="Hashimoto A."/>
            <person name="Yamaguchi K."/>
            <person name="Sugano A."/>
            <person name="Kohara Y."/>
            <person name="Fujiyama A."/>
            <person name="Anterola A."/>
            <person name="Aoki S."/>
            <person name="Ashton N."/>
            <person name="Barbazuk W.B."/>
            <person name="Barker E."/>
            <person name="Bennetzen J."/>
            <person name="Bezanilla M."/>
            <person name="Blankenship R."/>
            <person name="Cho S.H."/>
            <person name="Dutcher S."/>
            <person name="Estelle M."/>
            <person name="Fawcett J.A."/>
            <person name="Gundlach H."/>
            <person name="Hanada K."/>
            <person name="Heyl A."/>
            <person name="Hicks K.A."/>
            <person name="Hugh J."/>
            <person name="Lohr M."/>
            <person name="Mayer K."/>
            <person name="Melkozernov A."/>
            <person name="Murata T."/>
            <person name="Nelson D."/>
            <person name="Pils B."/>
            <person name="Prigge M."/>
            <person name="Reiss B."/>
            <person name="Renner T."/>
            <person name="Rombauts S."/>
            <person name="Rushton P."/>
            <person name="Sanderfoot A."/>
            <person name="Schween G."/>
            <person name="Shiu S.-H."/>
            <person name="Stueber K."/>
            <person name="Theodoulou F.L."/>
            <person name="Tu H."/>
            <person name="Van de Peer Y."/>
            <person name="Verrier P.J."/>
            <person name="Waters E."/>
            <person name="Wood A."/>
            <person name="Yang L."/>
            <person name="Cove D."/>
            <person name="Cuming A."/>
            <person name="Hasebe M."/>
            <person name="Lucas S."/>
            <person name="Mishler D.B."/>
            <person name="Reski R."/>
            <person name="Grigoriev I."/>
            <person name="Quatrano R.S."/>
            <person name="Boore J.L."/>
        </authorList>
    </citation>
    <scope>NUCLEOTIDE SEQUENCE [LARGE SCALE GENOMIC DNA]</scope>
    <source>
        <strain evidence="3 4">cv. Gransden 2004</strain>
    </source>
</reference>
<dbReference type="EnsemblPlants" id="Pp3c3_21718V3.1">
    <property type="protein sequence ID" value="Pp3c3_21718V3.1"/>
    <property type="gene ID" value="Pp3c3_21718"/>
</dbReference>
<evidence type="ECO:0000313" key="2">
    <source>
        <dbReference type="EMBL" id="PNR57776.1"/>
    </source>
</evidence>
<feature type="compositionally biased region" description="Basic and acidic residues" evidence="1">
    <location>
        <begin position="119"/>
        <end position="142"/>
    </location>
</feature>
<gene>
    <name evidence="2" type="ORF">PHYPA_004770</name>
</gene>